<feature type="coiled-coil region" evidence="1">
    <location>
        <begin position="461"/>
        <end position="488"/>
    </location>
</feature>
<reference evidence="3" key="1">
    <citation type="submission" date="2017-03" db="EMBL/GenBank/DDBJ databases">
        <title>Phytopthora megakarya and P. palmivora, two closely related causual agents of cacao black pod achieved similar genome size and gene model numbers by different mechanisms.</title>
        <authorList>
            <person name="Ali S."/>
            <person name="Shao J."/>
            <person name="Larry D.J."/>
            <person name="Kronmiller B."/>
            <person name="Shen D."/>
            <person name="Strem M.D."/>
            <person name="Melnick R.L."/>
            <person name="Guiltinan M.J."/>
            <person name="Tyler B.M."/>
            <person name="Meinhardt L.W."/>
            <person name="Bailey B.A."/>
        </authorList>
    </citation>
    <scope>NUCLEOTIDE SEQUENCE [LARGE SCALE GENOMIC DNA]</scope>
    <source>
        <strain evidence="3">zdho120</strain>
    </source>
</reference>
<name>A0A225WRZ7_9STRA</name>
<feature type="coiled-coil region" evidence="1">
    <location>
        <begin position="556"/>
        <end position="621"/>
    </location>
</feature>
<dbReference type="EMBL" id="NBNE01000325">
    <property type="protein sequence ID" value="OWZ20423.1"/>
    <property type="molecule type" value="Genomic_DNA"/>
</dbReference>
<feature type="coiled-coil region" evidence="1">
    <location>
        <begin position="1965"/>
        <end position="2009"/>
    </location>
</feature>
<keyword evidence="3" id="KW-1185">Reference proteome</keyword>
<feature type="coiled-coil region" evidence="1">
    <location>
        <begin position="2163"/>
        <end position="2228"/>
    </location>
</feature>
<keyword evidence="1" id="KW-0175">Coiled coil</keyword>
<dbReference type="Proteomes" id="UP000198211">
    <property type="component" value="Unassembled WGS sequence"/>
</dbReference>
<proteinExistence type="predicted"/>
<evidence type="ECO:0000313" key="3">
    <source>
        <dbReference type="Proteomes" id="UP000198211"/>
    </source>
</evidence>
<dbReference type="PANTHER" id="PTHR31915:SF14">
    <property type="entry name" value="CALCIUM-BINDING AND COILED-COIL DOMAIN-CONTAINING PROTEIN 2"/>
    <property type="match status" value="1"/>
</dbReference>
<feature type="coiled-coil region" evidence="1">
    <location>
        <begin position="159"/>
        <end position="208"/>
    </location>
</feature>
<feature type="coiled-coil region" evidence="1">
    <location>
        <begin position="717"/>
        <end position="744"/>
    </location>
</feature>
<dbReference type="InterPro" id="IPR051002">
    <property type="entry name" value="UBA_autophagy_assoc_protein"/>
</dbReference>
<comment type="caution">
    <text evidence="2">The sequence shown here is derived from an EMBL/GenBank/DDBJ whole genome shotgun (WGS) entry which is preliminary data.</text>
</comment>
<feature type="coiled-coil region" evidence="1">
    <location>
        <begin position="2353"/>
        <end position="2380"/>
    </location>
</feature>
<protein>
    <submittedName>
        <fullName evidence="2">Uncharacterized protein</fullName>
    </submittedName>
</protein>
<dbReference type="OrthoDB" id="2378640at2759"/>
<feature type="coiled-coil region" evidence="1">
    <location>
        <begin position="785"/>
        <end position="833"/>
    </location>
</feature>
<evidence type="ECO:0000313" key="2">
    <source>
        <dbReference type="EMBL" id="OWZ20423.1"/>
    </source>
</evidence>
<dbReference type="STRING" id="4795.A0A225WRZ7"/>
<evidence type="ECO:0000256" key="1">
    <source>
        <dbReference type="SAM" id="Coils"/>
    </source>
</evidence>
<gene>
    <name evidence="2" type="ORF">PHMEG_0005161</name>
</gene>
<feature type="coiled-coil region" evidence="1">
    <location>
        <begin position="2080"/>
        <end position="2132"/>
    </location>
</feature>
<feature type="coiled-coil region" evidence="1">
    <location>
        <begin position="2794"/>
        <end position="2821"/>
    </location>
</feature>
<feature type="coiled-coil region" evidence="1">
    <location>
        <begin position="897"/>
        <end position="1044"/>
    </location>
</feature>
<dbReference type="PANTHER" id="PTHR31915">
    <property type="entry name" value="SKICH DOMAIN-CONTAINING PROTEIN"/>
    <property type="match status" value="1"/>
</dbReference>
<organism evidence="2 3">
    <name type="scientific">Phytophthora megakarya</name>
    <dbReference type="NCBI Taxonomy" id="4795"/>
    <lineage>
        <taxon>Eukaryota</taxon>
        <taxon>Sar</taxon>
        <taxon>Stramenopiles</taxon>
        <taxon>Oomycota</taxon>
        <taxon>Peronosporomycetes</taxon>
        <taxon>Peronosporales</taxon>
        <taxon>Peronosporaceae</taxon>
        <taxon>Phytophthora</taxon>
    </lineage>
</organism>
<accession>A0A225WRZ7</accession>
<feature type="coiled-coil region" evidence="1">
    <location>
        <begin position="647"/>
        <end position="688"/>
    </location>
</feature>
<sequence>MFLLHQDYDTLITDIMLNRENQLEAVVSNNAEEMVSLSETHANEKGEIIETHKQEQQKADEVFRVKISELEHRHVEMEKVYLDELQKLRQTSEFKIHALQELNRAENEERELSAKTALEALQNRSQQELDDLRSSTQTAYTELQQRSQAEFAELQRTSAEELTAAKSSLTAEILSLKKKAVHNLTALADRSERELQDHREQSNESLQMLKVFYAQEREYLLEKAAEEVARLRMFEIDQSTRLEARRYGEIKALGDQLAATKADSSRQIEELQRRYMSELEILRATSEAEKKMLLQTHAEKVENIVTAAAQELSQTISSYEVRLHTMAEAHATEVAQDKEETAQAREALVTKYESDLISLQNERAREKDTLILHHATELETFKQKFNEEYDKSLKLHETQLLYLRETHSSKVLNLEMTIREQTKTAEDMIQEKDSLLEYKQGRIIFLETNEIAQKRQHEQYVERSLEIVEQKNMALSELESEILRLDQLNLEKDTMLDNTNRTLSVAEEDLQVKANTILELTFVIKSRDDEIEKLRNSLLDTVQTVNTKTEILELTTESLSSKAKELEATKNALRLESGKLSMVEESMNQKVGLLENTELKMESMRFNMENMRLEMKRMQMDMKLQLEHTEGEIELKNGEIRRVHGTQSELKQKNDFCQQTIARLEESLAFAQRQGEESQRRIELLRLEATQAAEDMKKVCDELLSKEQDVVVLTREKQKSATEKQQLQIQFNNLTQKAQTLHERVELHIMQAEEIQCRYQRLLQETIAERDDRIRSEKHLHLLELSAAKEMIRHLEEQLGDTTSKLEAVTSEKQRLQEEIKMLMDILKKSDSTGQQLHAANECIKQKDELIESKIQELVELKRGMCNLEDNTRYQLNRSCMQIEDVTSTAWGFACDKDKVVRKNNSLEEIISKLRMENEQLVLSLGQEKREIVSRAEDLQEKIAGLRKEGIKATSEISDLQHALNEKKKELEYLQSNLGEQMTDTRKIKCALDSLNSNYTELQAQYASLSNCRQKEVEEHIDTIQTLQENFDNKSLQCEELQQSLSVQHKEIELLMMQHNSQVMQLSDGHRCEAVKLKEKNISDVSQLTDKISQLVEEHRNETSVLKQTHRGEIDRLTHNLQQVLLQQTTDEQIRTICAHALELMTVQVEYQQNTGLIEKYVLEVEPEFKAEISKLQAQLRDTKLAVIERDAVVAAKSATIDNVRKELNLLEEIGKSTHSSGQFVALIRQRLETHVMEVYHVSLNELEGFVLEDESDLLDCLKSLFAVRCYRGVGSSGHSEPNKAVVGVNEIRQRLREYDGVIAALDQEQEITDSRCVDRTPSRRIVSLQSDLRRLKAHVDKIFIPGDTVDIEGSSTNALVQLLDNLSSLFNRLAIPKNLEHAFIRSRKVITTLNESENLMVKAKSSGLMEIQSVGDVGRLFTVIDKILARAREVTKSKQFVRLDDMEVLFDEWEGLHKELDDSIGGKDYYGQSHDVATGSLRNVEILISKDDEMTFAQRCKKALLLPDDEIFTPDDVVEAIEQLMKILQHFELLQPKLGSPRRQPTATDPVPTLKNKVTAVLAFVEELQLIADFAQNILNDEDKNEGSNESSRSSLEALRALTRSPTPATTLDELQIDDVMQGLEQKFCEFSHDGGDGEQDDDFISSEDKSSSPSPSPFLADSLMDISLVISDHHRLLSQTARWVANSRQGGIRSHSFSVGTEISRLVREHCALLSLCRRLFKMKDPQRELVSLLEAVALLERVAGRLAIFKERSSREPDETSCHPMVAGGIISPDSMELLDSCDVESLSHPTIASIGDIARNLQDYDYFLQHVKLDGWMDQEKNSPVLTNIENFVQEINDRAMLVDQSKEMFGLENPVEELSPFLIGVQEVLKQAKQLRGSSVCIEENKSKPGDDPQHGVEGEGFDALLCEMDVIVNDLREYNDMLEWMKEVLPDPESVKSVADLKDRVKSILNEIKTSAVNNMNLMQDSQNLTSELEQVKQIRNQLVQEAAAEEALLQELAALETQALLSPVAEVSTRIELVQALIKQQKRACEDVQQWREDMIAETSFLRQHDLLSTRTDDTKEITLSVNMRLEIYSRLLKRADDLQTEKMEMESSLNEEIKQKSEKLENVESELAQTRLEMENALAEERDFLSSKETFSSILNGSHVREGVLSRIDLYQNLHDKMEELLDEKHAVDADAAREYEFLKTNGLLQEGVLSRIELYQNLHDKMEELLDEKNAVDTDAAREYEFLKTNGLLPHFDNVSVTVPTTSSMSSVRMETFRRLVDLLSQLRQHKNDLIEEHHFLEKNTLAFDLNEPQKSRIAVYKTLLAGQNALIEEKMEREVSMESKKAFLSSHGVPDFENPMEIYEQYIQARKQLADLTTELEEELRFLTENQLYSCNELDNTARLTTPFSSSFRFLVYQKLLQSEVQGRERTQKLKESMEQEMAQQTADDECAITSLTAKVERLEASLMRCQEFAYASQQEWDRMLLEEEAKHQSLIRQHDETQKQVAVEHSRALDELTLARDSAVALASATHTQALELATKEHEKRLKAELDKQAQQFELATFVHSENEARELVSETSVSHNSTSTSVVQSRAQLLEKLAKRDTTAIGMIYKTIRLTTDILSAVPSASSMTTSPSTPHSSEVSTNVTQTVLACVKELKTLKDFLVQSLEEMTKDDEHVPPFFSNAPYAKWMADAVTRATADKDCAIDLALCSHREFMSFAEVQLLTRQEGLEKALTRVYDKLKVAAMNGAFTPDQEKQLALELEVTRQCEARETVACKFRLNEEYYRRLLDERKEMEIAQTAKLEQLREECKTLRLKHEKLEQQIQQHNVLPQFRPSSSSMYALSPRAPMAPSRVLKTAVVLKAPMPIRPERPRGGNAHKDSYISDLESATGQRRTNTAARRFNAMKTREDAITESHGTQLEQDFRAMRVPTMELAIPTAIAAPATAPGSSLQNQEIWYQGVRSIHFVSFFISIFHVPKQQLFRVEVFNSDTEQQQQTVYVTWTEMQAFLQESRKAVRLGIALPVDPEMAVTVSQQVRSDIVDVLFERVRVYGEGSENLLLGFE</sequence>